<protein>
    <submittedName>
        <fullName evidence="1">Uncharacterized protein</fullName>
    </submittedName>
</protein>
<dbReference type="AlphaFoldDB" id="A0A655XHZ0"/>
<dbReference type="EMBL" id="CWQJ01000010">
    <property type="protein sequence ID" value="CSC15125.1"/>
    <property type="molecule type" value="Genomic_DNA"/>
</dbReference>
<gene>
    <name evidence="1" type="ORF">ERS013201_01900</name>
</gene>
<proteinExistence type="predicted"/>
<organism evidence="1 2">
    <name type="scientific">Vibrio cholerae</name>
    <dbReference type="NCBI Taxonomy" id="666"/>
    <lineage>
        <taxon>Bacteria</taxon>
        <taxon>Pseudomonadati</taxon>
        <taxon>Pseudomonadota</taxon>
        <taxon>Gammaproteobacteria</taxon>
        <taxon>Vibrionales</taxon>
        <taxon>Vibrionaceae</taxon>
        <taxon>Vibrio</taxon>
    </lineage>
</organism>
<sequence>MPSVYSRPLLSPDSHSQVIGNCVEIGSTLICHIGVHYTVDLYSVHPCIEKSLAQLTF</sequence>
<name>A0A655XHZ0_VIBCL</name>
<evidence type="ECO:0000313" key="2">
    <source>
        <dbReference type="Proteomes" id="UP000046067"/>
    </source>
</evidence>
<evidence type="ECO:0000313" key="1">
    <source>
        <dbReference type="EMBL" id="CSC15125.1"/>
    </source>
</evidence>
<accession>A0A655XHZ0</accession>
<reference evidence="1 2" key="1">
    <citation type="submission" date="2015-07" db="EMBL/GenBank/DDBJ databases">
        <authorList>
            <consortium name="Pathogen Informatics"/>
        </authorList>
    </citation>
    <scope>NUCLEOTIDE SEQUENCE [LARGE SCALE GENOMIC DNA]</scope>
    <source>
        <strain evidence="1 2">A325</strain>
    </source>
</reference>
<dbReference type="Proteomes" id="UP000046067">
    <property type="component" value="Unassembled WGS sequence"/>
</dbReference>